<dbReference type="Pfam" id="PF01529">
    <property type="entry name" value="DHHC"/>
    <property type="match status" value="1"/>
</dbReference>
<evidence type="ECO:0000256" key="5">
    <source>
        <dbReference type="ARBA" id="ARBA00023136"/>
    </source>
</evidence>
<dbReference type="EMBL" id="CAMXCT010001413">
    <property type="protein sequence ID" value="CAI3989872.1"/>
    <property type="molecule type" value="Genomic_DNA"/>
</dbReference>
<evidence type="ECO:0000256" key="3">
    <source>
        <dbReference type="ARBA" id="ARBA00022692"/>
    </source>
</evidence>
<evidence type="ECO:0000259" key="9">
    <source>
        <dbReference type="Pfam" id="PF01529"/>
    </source>
</evidence>
<dbReference type="GO" id="GO:0006612">
    <property type="term" value="P:protein targeting to membrane"/>
    <property type="evidence" value="ECO:0007669"/>
    <property type="project" value="TreeGrafter"/>
</dbReference>
<feature type="compositionally biased region" description="Basic and acidic residues" evidence="8">
    <location>
        <begin position="1"/>
        <end position="16"/>
    </location>
</feature>
<feature type="transmembrane region" description="Helical" evidence="7">
    <location>
        <begin position="227"/>
        <end position="253"/>
    </location>
</feature>
<evidence type="ECO:0000256" key="4">
    <source>
        <dbReference type="ARBA" id="ARBA00022989"/>
    </source>
</evidence>
<keyword evidence="12" id="KW-1185">Reference proteome</keyword>
<keyword evidence="4 7" id="KW-1133">Transmembrane helix</keyword>
<comment type="catalytic activity">
    <reaction evidence="7">
        <text>L-cysteinyl-[protein] + hexadecanoyl-CoA = S-hexadecanoyl-L-cysteinyl-[protein] + CoA</text>
        <dbReference type="Rhea" id="RHEA:36683"/>
        <dbReference type="Rhea" id="RHEA-COMP:10131"/>
        <dbReference type="Rhea" id="RHEA-COMP:11032"/>
        <dbReference type="ChEBI" id="CHEBI:29950"/>
        <dbReference type="ChEBI" id="CHEBI:57287"/>
        <dbReference type="ChEBI" id="CHEBI:57379"/>
        <dbReference type="ChEBI" id="CHEBI:74151"/>
        <dbReference type="EC" id="2.3.1.225"/>
    </reaction>
</comment>
<keyword evidence="5 7" id="KW-0472">Membrane</keyword>
<dbReference type="AlphaFoldDB" id="A0A9P1FXI5"/>
<keyword evidence="6 7" id="KW-0012">Acyltransferase</keyword>
<dbReference type="Proteomes" id="UP001152797">
    <property type="component" value="Unassembled WGS sequence"/>
</dbReference>
<feature type="domain" description="Palmitoyltransferase DHHC" evidence="9">
    <location>
        <begin position="191"/>
        <end position="298"/>
    </location>
</feature>
<dbReference type="GO" id="GO:0016020">
    <property type="term" value="C:membrane"/>
    <property type="evidence" value="ECO:0007669"/>
    <property type="project" value="UniProtKB-SubCell"/>
</dbReference>
<dbReference type="InterPro" id="IPR001594">
    <property type="entry name" value="Palmitoyltrfase_DHHC"/>
</dbReference>
<dbReference type="InterPro" id="IPR039859">
    <property type="entry name" value="PFA4/ZDH16/20/ERF2-like"/>
</dbReference>
<evidence type="ECO:0000256" key="1">
    <source>
        <dbReference type="ARBA" id="ARBA00004141"/>
    </source>
</evidence>
<organism evidence="10">
    <name type="scientific">Cladocopium goreaui</name>
    <dbReference type="NCBI Taxonomy" id="2562237"/>
    <lineage>
        <taxon>Eukaryota</taxon>
        <taxon>Sar</taxon>
        <taxon>Alveolata</taxon>
        <taxon>Dinophyceae</taxon>
        <taxon>Suessiales</taxon>
        <taxon>Symbiodiniaceae</taxon>
        <taxon>Cladocopium</taxon>
    </lineage>
</organism>
<gene>
    <name evidence="10" type="ORF">C1SCF055_LOCUS16903</name>
</gene>
<feature type="transmembrane region" description="Helical" evidence="7">
    <location>
        <begin position="259"/>
        <end position="282"/>
    </location>
</feature>
<reference evidence="11 12" key="2">
    <citation type="submission" date="2024-05" db="EMBL/GenBank/DDBJ databases">
        <authorList>
            <person name="Chen Y."/>
            <person name="Shah S."/>
            <person name="Dougan E. K."/>
            <person name="Thang M."/>
            <person name="Chan C."/>
        </authorList>
    </citation>
    <scope>NUCLEOTIDE SEQUENCE [LARGE SCALE GENOMIC DNA]</scope>
</reference>
<comment type="similarity">
    <text evidence="7">Belongs to the DHHC palmitoyltransferase family.</text>
</comment>
<evidence type="ECO:0000256" key="6">
    <source>
        <dbReference type="ARBA" id="ARBA00023315"/>
    </source>
</evidence>
<evidence type="ECO:0000313" key="11">
    <source>
        <dbReference type="EMBL" id="CAL4777184.1"/>
    </source>
</evidence>
<keyword evidence="3 7" id="KW-0812">Transmembrane</keyword>
<dbReference type="EMBL" id="CAMXCT020001413">
    <property type="protein sequence ID" value="CAL1143247.1"/>
    <property type="molecule type" value="Genomic_DNA"/>
</dbReference>
<name>A0A9P1FXI5_9DINO</name>
<protein>
    <recommendedName>
        <fullName evidence="7">Palmitoyltransferase</fullName>
        <ecNumber evidence="7">2.3.1.225</ecNumber>
    </recommendedName>
</protein>
<dbReference type="EMBL" id="CAMXCT030001413">
    <property type="protein sequence ID" value="CAL4777184.1"/>
    <property type="molecule type" value="Genomic_DNA"/>
</dbReference>
<dbReference type="GO" id="GO:0005783">
    <property type="term" value="C:endoplasmic reticulum"/>
    <property type="evidence" value="ECO:0007669"/>
    <property type="project" value="TreeGrafter"/>
</dbReference>
<feature type="transmembrane region" description="Helical" evidence="7">
    <location>
        <begin position="150"/>
        <end position="169"/>
    </location>
</feature>
<keyword evidence="2 7" id="KW-0808">Transferase</keyword>
<dbReference type="PANTHER" id="PTHR22883">
    <property type="entry name" value="ZINC FINGER DHHC DOMAIN CONTAINING PROTEIN"/>
    <property type="match status" value="1"/>
</dbReference>
<evidence type="ECO:0000256" key="2">
    <source>
        <dbReference type="ARBA" id="ARBA00022679"/>
    </source>
</evidence>
<evidence type="ECO:0000313" key="12">
    <source>
        <dbReference type="Proteomes" id="UP001152797"/>
    </source>
</evidence>
<comment type="subcellular location">
    <subcellularLocation>
        <location evidence="1">Membrane</location>
        <topology evidence="1">Multi-pass membrane protein</topology>
    </subcellularLocation>
</comment>
<dbReference type="GO" id="GO:0019706">
    <property type="term" value="F:protein-cysteine S-palmitoyltransferase activity"/>
    <property type="evidence" value="ECO:0007669"/>
    <property type="project" value="UniProtKB-EC"/>
</dbReference>
<feature type="transmembrane region" description="Helical" evidence="7">
    <location>
        <begin position="117"/>
        <end position="138"/>
    </location>
</feature>
<dbReference type="PROSITE" id="PS50216">
    <property type="entry name" value="DHHC"/>
    <property type="match status" value="1"/>
</dbReference>
<comment type="domain">
    <text evidence="7">The DHHC domain is required for palmitoyltransferase activity.</text>
</comment>
<comment type="caution">
    <text evidence="10">The sequence shown here is derived from an EMBL/GenBank/DDBJ whole genome shotgun (WGS) entry which is preliminary data.</text>
</comment>
<reference evidence="10" key="1">
    <citation type="submission" date="2022-10" db="EMBL/GenBank/DDBJ databases">
        <authorList>
            <person name="Chen Y."/>
            <person name="Dougan E. K."/>
            <person name="Chan C."/>
            <person name="Rhodes N."/>
            <person name="Thang M."/>
        </authorList>
    </citation>
    <scope>NUCLEOTIDE SEQUENCE</scope>
</reference>
<dbReference type="EC" id="2.3.1.225" evidence="7"/>
<accession>A0A9P1FXI5</accession>
<feature type="transmembrane region" description="Helical" evidence="7">
    <location>
        <begin position="610"/>
        <end position="635"/>
    </location>
</feature>
<sequence length="639" mass="70698">MRGKTDQKDKSGREGLLDEPGAEPGVASTLPVPGRPKTVGGVASERGESVQSAPRLSRLASGTHRPPRSASAASCADPQEQQCAEEECDADECGDERKPPADSVDCFGNDKRPYLPLMLFGTTLIGALHMLMIQFPLIRDELSWGYSIRAFFLCIYVMTLSCLVYCVLCDPGKLPVKEMEVFVQTHASGELPRRCHKMWLFKQPIRRYDHYCRWLTNAVGLLNHREFVLMLAGLLTIGLGGCLVDFILVVWTSSEGRHFTGFLLIMHLTYSVILSLLTGPILRLHITFVSRNELANEYKHNLFQVVRDATGTAVQVNELDDAEFNAGRQCQAMADKGLKDSNRTQSLPSIAYRAEKSESKRGIFKSQQNCSIPESDEVTEARGIGTAGSPCRCVQGVCFSLFERFKESRQHLFILQARGFTGLLEEQKVMKVLSPSGVGPGSDQVVIFRARVAQLEMKLAEKLLTPDDVPEEERAPSVLQPLVDAAVKEVPELQAVEDARMGMTEDKMYVFQMGNASGKQAIYRRKYEVMGMVLTQQEEFLKASRKAVKSAKSSPAIKELMELKKNGGLGMTKKGIAKEISRIEANDNMAAIIFRDVIPKLEENPLGDALGYLSATFLLILVLALFSLCLVPPVINPDE</sequence>
<evidence type="ECO:0000256" key="7">
    <source>
        <dbReference type="RuleBase" id="RU079119"/>
    </source>
</evidence>
<evidence type="ECO:0000313" key="10">
    <source>
        <dbReference type="EMBL" id="CAI3989872.1"/>
    </source>
</evidence>
<dbReference type="OrthoDB" id="6781668at2759"/>
<feature type="compositionally biased region" description="Low complexity" evidence="8">
    <location>
        <begin position="69"/>
        <end position="78"/>
    </location>
</feature>
<proteinExistence type="inferred from homology"/>
<feature type="region of interest" description="Disordered" evidence="8">
    <location>
        <begin position="1"/>
        <end position="78"/>
    </location>
</feature>
<evidence type="ECO:0000256" key="8">
    <source>
        <dbReference type="SAM" id="MobiDB-lite"/>
    </source>
</evidence>
<dbReference type="GO" id="GO:0005794">
    <property type="term" value="C:Golgi apparatus"/>
    <property type="evidence" value="ECO:0007669"/>
    <property type="project" value="TreeGrafter"/>
</dbReference>